<dbReference type="RefSeq" id="WP_344061521.1">
    <property type="nucleotide sequence ID" value="NZ_BAAAOH010000001.1"/>
</dbReference>
<keyword evidence="1" id="KW-1133">Transmembrane helix</keyword>
<feature type="transmembrane region" description="Helical" evidence="1">
    <location>
        <begin position="113"/>
        <end position="135"/>
    </location>
</feature>
<organism evidence="2 3">
    <name type="scientific">Microbacterium pumilum</name>
    <dbReference type="NCBI Taxonomy" id="344165"/>
    <lineage>
        <taxon>Bacteria</taxon>
        <taxon>Bacillati</taxon>
        <taxon>Actinomycetota</taxon>
        <taxon>Actinomycetes</taxon>
        <taxon>Micrococcales</taxon>
        <taxon>Microbacteriaceae</taxon>
        <taxon>Microbacterium</taxon>
    </lineage>
</organism>
<keyword evidence="1" id="KW-0812">Transmembrane</keyword>
<evidence type="ECO:0000313" key="3">
    <source>
        <dbReference type="Proteomes" id="UP001500326"/>
    </source>
</evidence>
<comment type="caution">
    <text evidence="2">The sequence shown here is derived from an EMBL/GenBank/DDBJ whole genome shotgun (WGS) entry which is preliminary data.</text>
</comment>
<dbReference type="EMBL" id="BAAAOH010000001">
    <property type="protein sequence ID" value="GAA1986631.1"/>
    <property type="molecule type" value="Genomic_DNA"/>
</dbReference>
<evidence type="ECO:0000313" key="2">
    <source>
        <dbReference type="EMBL" id="GAA1986631.1"/>
    </source>
</evidence>
<accession>A0ABN2SH33</accession>
<protein>
    <submittedName>
        <fullName evidence="2">Uncharacterized protein</fullName>
    </submittedName>
</protein>
<reference evidence="2 3" key="1">
    <citation type="journal article" date="2019" name="Int. J. Syst. Evol. Microbiol.">
        <title>The Global Catalogue of Microorganisms (GCM) 10K type strain sequencing project: providing services to taxonomists for standard genome sequencing and annotation.</title>
        <authorList>
            <consortium name="The Broad Institute Genomics Platform"/>
            <consortium name="The Broad Institute Genome Sequencing Center for Infectious Disease"/>
            <person name="Wu L."/>
            <person name="Ma J."/>
        </authorList>
    </citation>
    <scope>NUCLEOTIDE SEQUENCE [LARGE SCALE GENOMIC DNA]</scope>
    <source>
        <strain evidence="2 3">JCM 14902</strain>
    </source>
</reference>
<dbReference type="Proteomes" id="UP001500326">
    <property type="component" value="Unassembled WGS sequence"/>
</dbReference>
<keyword evidence="3" id="KW-1185">Reference proteome</keyword>
<sequence length="259" mass="27133">MDVWSTPSDAGRELDDLRARAYGPHPDIQADPTALARLSELEAAAHIASPTGGTVTESGAAAVAYAQKVSDCVETEIGPDKPAHASGVAAVVASSESPPQSLRDRLTATRGGLGSVVAGALVVIVTLVYTMAWLVGPHPDATLQPIDDPADDAVVLSMLDFLGADADPSTVRGYQSYRGVEPWFLVDKQGFHCFMIIYRPSGVDGANCVPPGVDLFADISVDGTSADDLSEGLPDGSVIRFRYRGDSVEVFLYPASESD</sequence>
<gene>
    <name evidence="2" type="ORF">GCM10009777_20930</name>
</gene>
<keyword evidence="1" id="KW-0472">Membrane</keyword>
<name>A0ABN2SH33_9MICO</name>
<evidence type="ECO:0000256" key="1">
    <source>
        <dbReference type="SAM" id="Phobius"/>
    </source>
</evidence>
<proteinExistence type="predicted"/>